<organism evidence="4 5">
    <name type="scientific">Bilophila wadsworthia (strain 3_1_6)</name>
    <dbReference type="NCBI Taxonomy" id="563192"/>
    <lineage>
        <taxon>Bacteria</taxon>
        <taxon>Pseudomonadati</taxon>
        <taxon>Thermodesulfobacteriota</taxon>
        <taxon>Desulfovibrionia</taxon>
        <taxon>Desulfovibrionales</taxon>
        <taxon>Desulfovibrionaceae</taxon>
        <taxon>Bilophila</taxon>
    </lineage>
</organism>
<dbReference type="PANTHER" id="PTHR45228:SF4">
    <property type="entry name" value="LIPOPROTEIN"/>
    <property type="match status" value="1"/>
</dbReference>
<keyword evidence="1" id="KW-0597">Phosphoprotein</keyword>
<dbReference type="STRING" id="563192.HMPREF0179_02906"/>
<keyword evidence="5" id="KW-1185">Reference proteome</keyword>
<dbReference type="InterPro" id="IPR037522">
    <property type="entry name" value="HD_GYP_dom"/>
</dbReference>
<dbReference type="InterPro" id="IPR003607">
    <property type="entry name" value="HD/PDEase_dom"/>
</dbReference>
<dbReference type="SUPFAM" id="SSF52172">
    <property type="entry name" value="CheY-like"/>
    <property type="match status" value="1"/>
</dbReference>
<evidence type="ECO:0000313" key="4">
    <source>
        <dbReference type="EMBL" id="EFV43383.1"/>
    </source>
</evidence>
<dbReference type="AlphaFoldDB" id="E5Y9J1"/>
<dbReference type="Gene3D" id="3.40.50.2300">
    <property type="match status" value="1"/>
</dbReference>
<evidence type="ECO:0008006" key="6">
    <source>
        <dbReference type="Google" id="ProtNLM"/>
    </source>
</evidence>
<dbReference type="Gene3D" id="1.10.3210.10">
    <property type="entry name" value="Hypothetical protein af1432"/>
    <property type="match status" value="1"/>
</dbReference>
<proteinExistence type="predicted"/>
<evidence type="ECO:0000259" key="2">
    <source>
        <dbReference type="PROSITE" id="PS50110"/>
    </source>
</evidence>
<dbReference type="Pfam" id="PF13487">
    <property type="entry name" value="HD_5"/>
    <property type="match status" value="1"/>
</dbReference>
<dbReference type="InterPro" id="IPR011006">
    <property type="entry name" value="CheY-like_superfamily"/>
</dbReference>
<feature type="modified residue" description="4-aspartylphosphate" evidence="1">
    <location>
        <position position="59"/>
    </location>
</feature>
<comment type="caution">
    <text evidence="4">The sequence shown here is derived from an EMBL/GenBank/DDBJ whole genome shotgun (WGS) entry which is preliminary data.</text>
</comment>
<dbReference type="RefSeq" id="WP_005029106.1">
    <property type="nucleotide sequence ID" value="NZ_KE150238.1"/>
</dbReference>
<dbReference type="InterPro" id="IPR052020">
    <property type="entry name" value="Cyclic_di-GMP/3'3'-cGAMP_PDE"/>
</dbReference>
<dbReference type="CDD" id="cd00077">
    <property type="entry name" value="HDc"/>
    <property type="match status" value="1"/>
</dbReference>
<gene>
    <name evidence="4" type="ORF">HMPREF0179_02906</name>
</gene>
<dbReference type="PROSITE" id="PS51832">
    <property type="entry name" value="HD_GYP"/>
    <property type="match status" value="1"/>
</dbReference>
<dbReference type="EMBL" id="ADCP02000001">
    <property type="protein sequence ID" value="EFV43383.1"/>
    <property type="molecule type" value="Genomic_DNA"/>
</dbReference>
<dbReference type="InterPro" id="IPR001789">
    <property type="entry name" value="Sig_transdc_resp-reg_receiver"/>
</dbReference>
<dbReference type="Proteomes" id="UP000006034">
    <property type="component" value="Unassembled WGS sequence"/>
</dbReference>
<protein>
    <recommendedName>
        <fullName evidence="6">Two-component system response regulator</fullName>
    </recommendedName>
</protein>
<sequence length="362" mass="40869">MHKIVVPNTILIVDDDEMNRDVLGNIFSASHSIEMAENGKECLNKILECGQKFCAVLLDVVMPVMGGIEVLKKLNRDGVVDHIPVFLITGETDTRIIKRAYELGVMDVISKPISSYMVQRRVNSVIELFTARKRLSSVVGQQKDQLLKQAKRILRLNMGMIESLSTAIEFRSGESGEHIRKIHDITKLFLENSPLGRDFSTEEIEHISLAAIMHDVGKISIPDAILSKPGRLTPEEFEIMKTHTTQGGQLLERIPQMRELPFFTYAYDIAKYHHERWDGRGYPEGRKGDDIPLWAQIVSIADVYDALVSPRCYKKAFSFEVALGMIVSGECGVFNPNILACFREIEGKLRTLYGSGPERLYE</sequence>
<dbReference type="PANTHER" id="PTHR45228">
    <property type="entry name" value="CYCLIC DI-GMP PHOSPHODIESTERASE TM_0186-RELATED"/>
    <property type="match status" value="1"/>
</dbReference>
<reference evidence="4 5" key="1">
    <citation type="submission" date="2010-10" db="EMBL/GenBank/DDBJ databases">
        <authorList>
            <consortium name="The Broad Institute Genome Sequencing Platform"/>
            <person name="Ward D."/>
            <person name="Earl A."/>
            <person name="Feldgarden M."/>
            <person name="Young S.K."/>
            <person name="Gargeya S."/>
            <person name="Zeng Q."/>
            <person name="Alvarado L."/>
            <person name="Berlin A."/>
            <person name="Bochicchio J."/>
            <person name="Chapman S.B."/>
            <person name="Chen Z."/>
            <person name="Freedman E."/>
            <person name="Gellesch M."/>
            <person name="Goldberg J."/>
            <person name="Griggs A."/>
            <person name="Gujja S."/>
            <person name="Heilman E."/>
            <person name="Heiman D."/>
            <person name="Howarth C."/>
            <person name="Mehta T."/>
            <person name="Neiman D."/>
            <person name="Pearson M."/>
            <person name="Roberts A."/>
            <person name="Saif S."/>
            <person name="Shea T."/>
            <person name="Shenoy N."/>
            <person name="Sisk P."/>
            <person name="Stolte C."/>
            <person name="Sykes S."/>
            <person name="White J."/>
            <person name="Yandava C."/>
            <person name="Allen-Vercoe E."/>
            <person name="Sibley C."/>
            <person name="Ambrose C.E."/>
            <person name="Strauss J."/>
            <person name="Daigneault M."/>
            <person name="Haas B."/>
            <person name="Nusbaum C."/>
            <person name="Birren B."/>
        </authorList>
    </citation>
    <scope>NUCLEOTIDE SEQUENCE [LARGE SCALE GENOMIC DNA]</scope>
    <source>
        <strain evidence="4 5">3_1_6</strain>
    </source>
</reference>
<reference evidence="4 5" key="2">
    <citation type="submission" date="2013-04" db="EMBL/GenBank/DDBJ databases">
        <title>The Genome Sequence of Bilophila wadsworthia 3_1_6.</title>
        <authorList>
            <consortium name="The Broad Institute Genomics Platform"/>
            <person name="Earl A."/>
            <person name="Ward D."/>
            <person name="Feldgarden M."/>
            <person name="Gevers D."/>
            <person name="Sibley C."/>
            <person name="Strauss J."/>
            <person name="Allen-Vercoe E."/>
            <person name="Walker B."/>
            <person name="Young S."/>
            <person name="Zeng Q."/>
            <person name="Gargeya S."/>
            <person name="Fitzgerald M."/>
            <person name="Haas B."/>
            <person name="Abouelleil A."/>
            <person name="Allen A.W."/>
            <person name="Alvarado L."/>
            <person name="Arachchi H.M."/>
            <person name="Berlin A.M."/>
            <person name="Chapman S.B."/>
            <person name="Gainer-Dewar J."/>
            <person name="Goldberg J."/>
            <person name="Griggs A."/>
            <person name="Gujja S."/>
            <person name="Hansen M."/>
            <person name="Howarth C."/>
            <person name="Imamovic A."/>
            <person name="Ireland A."/>
            <person name="Larimer J."/>
            <person name="McCowan C."/>
            <person name="Murphy C."/>
            <person name="Pearson M."/>
            <person name="Poon T.W."/>
            <person name="Priest M."/>
            <person name="Roberts A."/>
            <person name="Saif S."/>
            <person name="Shea T."/>
            <person name="Sisk P."/>
            <person name="Sykes S."/>
            <person name="Wortman J."/>
            <person name="Nusbaum C."/>
            <person name="Birren B."/>
        </authorList>
    </citation>
    <scope>NUCLEOTIDE SEQUENCE [LARGE SCALE GENOMIC DNA]</scope>
    <source>
        <strain evidence="4 5">3_1_6</strain>
    </source>
</reference>
<evidence type="ECO:0000313" key="5">
    <source>
        <dbReference type="Proteomes" id="UP000006034"/>
    </source>
</evidence>
<dbReference type="SUPFAM" id="SSF109604">
    <property type="entry name" value="HD-domain/PDEase-like"/>
    <property type="match status" value="1"/>
</dbReference>
<dbReference type="GO" id="GO:0000160">
    <property type="term" value="P:phosphorelay signal transduction system"/>
    <property type="evidence" value="ECO:0007669"/>
    <property type="project" value="InterPro"/>
</dbReference>
<feature type="domain" description="Response regulatory" evidence="2">
    <location>
        <begin position="9"/>
        <end position="126"/>
    </location>
</feature>
<dbReference type="PROSITE" id="PS50110">
    <property type="entry name" value="RESPONSE_REGULATORY"/>
    <property type="match status" value="1"/>
</dbReference>
<name>E5Y9J1_BILW3</name>
<accession>E5Y9J1</accession>
<feature type="domain" description="HD-GYP" evidence="3">
    <location>
        <begin position="153"/>
        <end position="358"/>
    </location>
</feature>
<dbReference type="SMART" id="SM00471">
    <property type="entry name" value="HDc"/>
    <property type="match status" value="1"/>
</dbReference>
<evidence type="ECO:0000259" key="3">
    <source>
        <dbReference type="PROSITE" id="PS51832"/>
    </source>
</evidence>
<evidence type="ECO:0000256" key="1">
    <source>
        <dbReference type="PROSITE-ProRule" id="PRU00169"/>
    </source>
</evidence>
<dbReference type="eggNOG" id="COG3437">
    <property type="taxonomic scope" value="Bacteria"/>
</dbReference>
<dbReference type="HOGENOM" id="CLU_000445_92_10_7"/>
<dbReference type="SMART" id="SM00448">
    <property type="entry name" value="REC"/>
    <property type="match status" value="1"/>
</dbReference>
<dbReference type="Pfam" id="PF00072">
    <property type="entry name" value="Response_reg"/>
    <property type="match status" value="1"/>
</dbReference>
<dbReference type="GeneID" id="78084706"/>